<name>A0A4R1FJQ1_9NOCA</name>
<dbReference type="STRING" id="1210063.GCA_001612665_05106"/>
<dbReference type="Pfam" id="PF12079">
    <property type="entry name" value="DUF3558"/>
    <property type="match status" value="1"/>
</dbReference>
<keyword evidence="2" id="KW-1185">Reference proteome</keyword>
<organism evidence="1 2">
    <name type="scientific">Nocardia alba</name>
    <dbReference type="NCBI Taxonomy" id="225051"/>
    <lineage>
        <taxon>Bacteria</taxon>
        <taxon>Bacillati</taxon>
        <taxon>Actinomycetota</taxon>
        <taxon>Actinomycetes</taxon>
        <taxon>Mycobacteriales</taxon>
        <taxon>Nocardiaceae</taxon>
        <taxon>Nocardia</taxon>
    </lineage>
</organism>
<dbReference type="Proteomes" id="UP000294856">
    <property type="component" value="Unassembled WGS sequence"/>
</dbReference>
<dbReference type="EMBL" id="SMFR01000005">
    <property type="protein sequence ID" value="TCJ93592.1"/>
    <property type="molecule type" value="Genomic_DNA"/>
</dbReference>
<protein>
    <submittedName>
        <fullName evidence="1">Uncharacterized protein DUF3558</fullName>
    </submittedName>
</protein>
<dbReference type="AlphaFoldDB" id="A0A4R1FJQ1"/>
<dbReference type="InterPro" id="IPR024520">
    <property type="entry name" value="DUF3558"/>
</dbReference>
<evidence type="ECO:0000313" key="2">
    <source>
        <dbReference type="Proteomes" id="UP000294856"/>
    </source>
</evidence>
<comment type="caution">
    <text evidence="1">The sequence shown here is derived from an EMBL/GenBank/DDBJ whole genome shotgun (WGS) entry which is preliminary data.</text>
</comment>
<proteinExistence type="predicted"/>
<accession>A0A4R1FJQ1</accession>
<evidence type="ECO:0000313" key="1">
    <source>
        <dbReference type="EMBL" id="TCJ93592.1"/>
    </source>
</evidence>
<sequence>MSCREAHHSDYDHRGGGVMNERWFCGRDEGMAVRSAVVKVFGVAVVAGVTVVGCGDGEQGTATPQTTSGVSVAASPTSVDAEAKVWDPCSLPDSAVSGAGLNVGSRKNEVAGVDFTGWKTCSWQDSAKQFTFSVLSSEHTLAESRARTDFTDFTETTVASHKALQLRTTGSTHDLGCTVAVEVPNGSVLFRLLNRVSASAPPAPCPEVRRLTDSLARYLPES</sequence>
<gene>
    <name evidence="1" type="ORF">DFR71_5442</name>
</gene>
<reference evidence="1 2" key="1">
    <citation type="submission" date="2019-03" db="EMBL/GenBank/DDBJ databases">
        <title>Genomic Encyclopedia of Type Strains, Phase IV (KMG-IV): sequencing the most valuable type-strain genomes for metagenomic binning, comparative biology and taxonomic classification.</title>
        <authorList>
            <person name="Goeker M."/>
        </authorList>
    </citation>
    <scope>NUCLEOTIDE SEQUENCE [LARGE SCALE GENOMIC DNA]</scope>
    <source>
        <strain evidence="1 2">DSM 44684</strain>
    </source>
</reference>